<name>A0A9X0DPJ8_9HELO</name>
<evidence type="ECO:0000313" key="3">
    <source>
        <dbReference type="Proteomes" id="UP001152300"/>
    </source>
</evidence>
<organism evidence="2 3">
    <name type="scientific">Sclerotinia nivalis</name>
    <dbReference type="NCBI Taxonomy" id="352851"/>
    <lineage>
        <taxon>Eukaryota</taxon>
        <taxon>Fungi</taxon>
        <taxon>Dikarya</taxon>
        <taxon>Ascomycota</taxon>
        <taxon>Pezizomycotina</taxon>
        <taxon>Leotiomycetes</taxon>
        <taxon>Helotiales</taxon>
        <taxon>Sclerotiniaceae</taxon>
        <taxon>Sclerotinia</taxon>
    </lineage>
</organism>
<dbReference type="OrthoDB" id="3555548at2759"/>
<comment type="caution">
    <text evidence="2">The sequence shown here is derived from an EMBL/GenBank/DDBJ whole genome shotgun (WGS) entry which is preliminary data.</text>
</comment>
<feature type="compositionally biased region" description="Basic residues" evidence="1">
    <location>
        <begin position="197"/>
        <end position="208"/>
    </location>
</feature>
<dbReference type="EMBL" id="JAPEIS010000001">
    <property type="protein sequence ID" value="KAJ8070909.1"/>
    <property type="molecule type" value="Genomic_DNA"/>
</dbReference>
<dbReference type="Proteomes" id="UP001152300">
    <property type="component" value="Unassembled WGS sequence"/>
</dbReference>
<evidence type="ECO:0000313" key="2">
    <source>
        <dbReference type="EMBL" id="KAJ8070909.1"/>
    </source>
</evidence>
<feature type="region of interest" description="Disordered" evidence="1">
    <location>
        <begin position="183"/>
        <end position="208"/>
    </location>
</feature>
<evidence type="ECO:0000256" key="1">
    <source>
        <dbReference type="SAM" id="MobiDB-lite"/>
    </source>
</evidence>
<reference evidence="2" key="1">
    <citation type="submission" date="2022-11" db="EMBL/GenBank/DDBJ databases">
        <title>Genome Resource of Sclerotinia nivalis Strain SnTB1, a Plant Pathogen Isolated from American Ginseng.</title>
        <authorList>
            <person name="Fan S."/>
        </authorList>
    </citation>
    <scope>NUCLEOTIDE SEQUENCE</scope>
    <source>
        <strain evidence="2">SnTB1</strain>
    </source>
</reference>
<protein>
    <submittedName>
        <fullName evidence="2">Uncharacterized protein</fullName>
    </submittedName>
</protein>
<dbReference type="AlphaFoldDB" id="A0A9X0DPJ8"/>
<sequence length="208" mass="23928">MYPIPSNNSILALQTLNRELEVRRGHHVQVLSLRPPSNASNITNVVLQGHFHPRRNKTWEMLSFEQILPIQTVILNDVCKKLNKVTLHDDDRGRNRHPDIDVKRSIEKKRAIDGSDIIDRAVQKLVEGLPMMQELQLGDYHYVPDLCGYDVGVPGSRIDVATQPDDEWRSSLQWMNRVAKRARRQAPLAAKADTKSKQSRRKRVKFSL</sequence>
<gene>
    <name evidence="2" type="ORF">OCU04_001268</name>
</gene>
<accession>A0A9X0DPJ8</accession>
<keyword evidence="3" id="KW-1185">Reference proteome</keyword>
<proteinExistence type="predicted"/>